<protein>
    <submittedName>
        <fullName evidence="1">Uncharacterized protein</fullName>
    </submittedName>
</protein>
<comment type="caution">
    <text evidence="1">The sequence shown here is derived from an EMBL/GenBank/DDBJ whole genome shotgun (WGS) entry which is preliminary data.</text>
</comment>
<dbReference type="AlphaFoldDB" id="A0AAD5JBU1"/>
<reference evidence="1" key="1">
    <citation type="journal article" date="2022" name="Plant J.">
        <title>Strategies of tolerance reflected in two North American maple genomes.</title>
        <authorList>
            <person name="McEvoy S.L."/>
            <person name="Sezen U.U."/>
            <person name="Trouern-Trend A."/>
            <person name="McMahon S.M."/>
            <person name="Schaberg P.G."/>
            <person name="Yang J."/>
            <person name="Wegrzyn J.L."/>
            <person name="Swenson N.G."/>
        </authorList>
    </citation>
    <scope>NUCLEOTIDE SEQUENCE</scope>
    <source>
        <strain evidence="1">91603</strain>
    </source>
</reference>
<dbReference type="Proteomes" id="UP001064489">
    <property type="component" value="Chromosome 1"/>
</dbReference>
<reference evidence="1" key="2">
    <citation type="submission" date="2023-02" db="EMBL/GenBank/DDBJ databases">
        <authorList>
            <person name="Swenson N.G."/>
            <person name="Wegrzyn J.L."/>
            <person name="Mcevoy S.L."/>
        </authorList>
    </citation>
    <scope>NUCLEOTIDE SEQUENCE</scope>
    <source>
        <strain evidence="1">91603</strain>
        <tissue evidence="1">Leaf</tissue>
    </source>
</reference>
<name>A0AAD5JBU1_ACENE</name>
<organism evidence="1 2">
    <name type="scientific">Acer negundo</name>
    <name type="common">Box elder</name>
    <dbReference type="NCBI Taxonomy" id="4023"/>
    <lineage>
        <taxon>Eukaryota</taxon>
        <taxon>Viridiplantae</taxon>
        <taxon>Streptophyta</taxon>
        <taxon>Embryophyta</taxon>
        <taxon>Tracheophyta</taxon>
        <taxon>Spermatophyta</taxon>
        <taxon>Magnoliopsida</taxon>
        <taxon>eudicotyledons</taxon>
        <taxon>Gunneridae</taxon>
        <taxon>Pentapetalae</taxon>
        <taxon>rosids</taxon>
        <taxon>malvids</taxon>
        <taxon>Sapindales</taxon>
        <taxon>Sapindaceae</taxon>
        <taxon>Hippocastanoideae</taxon>
        <taxon>Acereae</taxon>
        <taxon>Acer</taxon>
    </lineage>
</organism>
<proteinExistence type="predicted"/>
<keyword evidence="2" id="KW-1185">Reference proteome</keyword>
<dbReference type="EMBL" id="JAJSOW010000003">
    <property type="protein sequence ID" value="KAI9193875.1"/>
    <property type="molecule type" value="Genomic_DNA"/>
</dbReference>
<accession>A0AAD5JBU1</accession>
<evidence type="ECO:0000313" key="1">
    <source>
        <dbReference type="EMBL" id="KAI9193875.1"/>
    </source>
</evidence>
<sequence>MASGHHFMRCGAAVADERRATATFGIASEVIQKSEGGRMTEAKMARGKRAEKSPTRKRIGLNVRGSLMDVKRKMKSNNKMAASIKNGNFRIGLIITIALPS</sequence>
<gene>
    <name evidence="1" type="ORF">LWI28_000935</name>
</gene>
<evidence type="ECO:0000313" key="2">
    <source>
        <dbReference type="Proteomes" id="UP001064489"/>
    </source>
</evidence>